<evidence type="ECO:0000313" key="2">
    <source>
        <dbReference type="EMBL" id="ESL04067.1"/>
    </source>
</evidence>
<dbReference type="EMBL" id="ACIL03000005">
    <property type="protein sequence ID" value="ESL04067.1"/>
    <property type="molecule type" value="Genomic_DNA"/>
</dbReference>
<feature type="domain" description="DUF5716" evidence="1">
    <location>
        <begin position="123"/>
        <end position="413"/>
    </location>
</feature>
<dbReference type="OrthoDB" id="1918132at2"/>
<sequence length="418" mass="48474">MMEETGLLVGMDICEDFIQLTYFDSKLLSPESVSREEGEEQYLIPTRFAYRRNKNEWIIGDELDDENPEDITEIKDFVNTITNKERIKVYDRVYERDKLMQIFIQSVLRILNIYHPFKEIRHIGITFQTVTKEIAEMMASSLKGLGIERENYILLNHDEAFLYYTINQEQELPANDTALFELEEDGLHFRILSIDKQSEQMMAKISRKEKSEKLTKEMVEADRKESSNIFYTLSLMALEDHVVSTIYAVGRGFIDNWGDDTLRKLSPGRRVFRGQNLYAKGACLAARDRTLDEPADIVLMGEDRTTVGFSIMAVKDGRMREVVLLKPWIKWYEAETETDIILKGENELGILIKDYITGKISRRFISFSGVNASKSGMTRIRLSLKFKDRDTCIIKAADLGFGVLVPTTNRVWELIWEK</sequence>
<keyword evidence="3" id="KW-1185">Reference proteome</keyword>
<dbReference type="eggNOG" id="ENOG502ZB38">
    <property type="taxonomic scope" value="Bacteria"/>
</dbReference>
<dbReference type="HOGENOM" id="CLU_054008_0_0_9"/>
<evidence type="ECO:0000259" key="1">
    <source>
        <dbReference type="Pfam" id="PF18980"/>
    </source>
</evidence>
<dbReference type="RefSeq" id="WP_023353316.1">
    <property type="nucleotide sequence ID" value="NZ_KI535366.1"/>
</dbReference>
<protein>
    <recommendedName>
        <fullName evidence="1">DUF5716 domain-containing protein</fullName>
    </recommendedName>
</protein>
<dbReference type="AlphaFoldDB" id="V2Y7L1"/>
<evidence type="ECO:0000313" key="3">
    <source>
        <dbReference type="Proteomes" id="UP000018227"/>
    </source>
</evidence>
<accession>V2Y7L1</accession>
<proteinExistence type="predicted"/>
<dbReference type="Pfam" id="PF18980">
    <property type="entry name" value="DUF5716_C"/>
    <property type="match status" value="1"/>
</dbReference>
<reference evidence="2 3" key="1">
    <citation type="submission" date="2013-06" db="EMBL/GenBank/DDBJ databases">
        <authorList>
            <person name="Weinstock G."/>
            <person name="Sodergren E."/>
            <person name="Clifton S."/>
            <person name="Fulton L."/>
            <person name="Fulton B."/>
            <person name="Courtney L."/>
            <person name="Fronick C."/>
            <person name="Harrison M."/>
            <person name="Strong C."/>
            <person name="Farmer C."/>
            <person name="Delahaunty K."/>
            <person name="Markovic C."/>
            <person name="Hall O."/>
            <person name="Minx P."/>
            <person name="Tomlinson C."/>
            <person name="Mitreva M."/>
            <person name="Nelson J."/>
            <person name="Hou S."/>
            <person name="Wollam A."/>
            <person name="Pepin K.H."/>
            <person name="Johnson M."/>
            <person name="Bhonagiri V."/>
            <person name="Nash W.E."/>
            <person name="Warren W."/>
            <person name="Chinwalla A."/>
            <person name="Mardis E.R."/>
            <person name="Wilson R.K."/>
        </authorList>
    </citation>
    <scope>NUCLEOTIDE SEQUENCE [LARGE SCALE GENOMIC DNA]</scope>
    <source>
        <strain evidence="2 3">ATCC 51271</strain>
    </source>
</reference>
<dbReference type="STRING" id="592026.GCWU0000282_000413"/>
<comment type="caution">
    <text evidence="2">The sequence shown here is derived from an EMBL/GenBank/DDBJ whole genome shotgun (WGS) entry which is preliminary data.</text>
</comment>
<dbReference type="Proteomes" id="UP000018227">
    <property type="component" value="Unassembled WGS sequence"/>
</dbReference>
<dbReference type="InterPro" id="IPR043770">
    <property type="entry name" value="DUF5716_C"/>
</dbReference>
<gene>
    <name evidence="2" type="ORF">GCWU0000282_000413</name>
</gene>
<name>V2Y7L1_9FIRM</name>
<organism evidence="2 3">
    <name type="scientific">Catonella morbi ATCC 51271</name>
    <dbReference type="NCBI Taxonomy" id="592026"/>
    <lineage>
        <taxon>Bacteria</taxon>
        <taxon>Bacillati</taxon>
        <taxon>Bacillota</taxon>
        <taxon>Clostridia</taxon>
        <taxon>Lachnospirales</taxon>
        <taxon>Lachnospiraceae</taxon>
        <taxon>Catonella</taxon>
    </lineage>
</organism>